<keyword evidence="3" id="KW-1185">Reference proteome</keyword>
<accession>A0ABM9GXE9</accession>
<organism evidence="2 3">
    <name type="scientific">Streptomyces globisporus</name>
    <dbReference type="NCBI Taxonomy" id="1908"/>
    <lineage>
        <taxon>Bacteria</taxon>
        <taxon>Bacillati</taxon>
        <taxon>Actinomycetota</taxon>
        <taxon>Actinomycetes</taxon>
        <taxon>Kitasatosporales</taxon>
        <taxon>Streptomycetaceae</taxon>
        <taxon>Streptomyces</taxon>
    </lineage>
</organism>
<name>A0ABM9GXE9_STRGL</name>
<comment type="caution">
    <text evidence="2">The sequence shown here is derived from an EMBL/GenBank/DDBJ whole genome shotgun (WGS) entry which is preliminary data.</text>
</comment>
<gene>
    <name evidence="2" type="ORF">SGL43_03323</name>
</gene>
<evidence type="ECO:0000313" key="2">
    <source>
        <dbReference type="EMBL" id="CAH9416298.1"/>
    </source>
</evidence>
<dbReference type="EMBL" id="CAKXYP010000008">
    <property type="protein sequence ID" value="CAH9416298.1"/>
    <property type="molecule type" value="Genomic_DNA"/>
</dbReference>
<protein>
    <submittedName>
        <fullName evidence="2">Uncharacterized protein</fullName>
    </submittedName>
</protein>
<feature type="region of interest" description="Disordered" evidence="1">
    <location>
        <begin position="1"/>
        <end position="53"/>
    </location>
</feature>
<proteinExistence type="predicted"/>
<feature type="compositionally biased region" description="Basic and acidic residues" evidence="1">
    <location>
        <begin position="8"/>
        <end position="17"/>
    </location>
</feature>
<reference evidence="2" key="1">
    <citation type="submission" date="2022-03" db="EMBL/GenBank/DDBJ databases">
        <authorList>
            <person name="Leyn A S."/>
        </authorList>
    </citation>
    <scope>NUCLEOTIDE SEQUENCE</scope>
    <source>
        <strain evidence="2">Streptomyces globisporus 4-3</strain>
    </source>
</reference>
<feature type="compositionally biased region" description="Basic and acidic residues" evidence="1">
    <location>
        <begin position="29"/>
        <end position="42"/>
    </location>
</feature>
<sequence length="53" mass="6276">MLLGRKNHQGDPHHDEGAADPTGARWYRHRDWSSRRDRRLVSERPGGWQRSAR</sequence>
<evidence type="ECO:0000313" key="3">
    <source>
        <dbReference type="Proteomes" id="UP001154015"/>
    </source>
</evidence>
<evidence type="ECO:0000256" key="1">
    <source>
        <dbReference type="SAM" id="MobiDB-lite"/>
    </source>
</evidence>
<dbReference type="Proteomes" id="UP001154015">
    <property type="component" value="Unassembled WGS sequence"/>
</dbReference>